<evidence type="ECO:0000313" key="3">
    <source>
        <dbReference type="Proteomes" id="UP000231987"/>
    </source>
</evidence>
<sequence>MLTIKKPEPATEGEGRPVPPFTGIEPAPAKIRKPSTDDCERLDDPGSLFWRGVWMTVF</sequence>
<comment type="caution">
    <text evidence="2">The sequence shown here is derived from an EMBL/GenBank/DDBJ whole genome shotgun (WGS) entry which is preliminary data.</text>
</comment>
<feature type="region of interest" description="Disordered" evidence="1">
    <location>
        <begin position="1"/>
        <end position="42"/>
    </location>
</feature>
<name>A0A2J0Z6H7_RHIML</name>
<organism evidence="2 3">
    <name type="scientific">Rhizobium meliloti</name>
    <name type="common">Ensifer meliloti</name>
    <name type="synonym">Sinorhizobium meliloti</name>
    <dbReference type="NCBI Taxonomy" id="382"/>
    <lineage>
        <taxon>Bacteria</taxon>
        <taxon>Pseudomonadati</taxon>
        <taxon>Pseudomonadota</taxon>
        <taxon>Alphaproteobacteria</taxon>
        <taxon>Hyphomicrobiales</taxon>
        <taxon>Rhizobiaceae</taxon>
        <taxon>Sinorhizobium/Ensifer group</taxon>
        <taxon>Sinorhizobium</taxon>
    </lineage>
</organism>
<evidence type="ECO:0000313" key="2">
    <source>
        <dbReference type="EMBL" id="PJR16068.1"/>
    </source>
</evidence>
<dbReference type="EMBL" id="NJGD01000003">
    <property type="protein sequence ID" value="PJR16068.1"/>
    <property type="molecule type" value="Genomic_DNA"/>
</dbReference>
<dbReference type="AlphaFoldDB" id="A0A2J0Z6H7"/>
<protein>
    <submittedName>
        <fullName evidence="2">Uncharacterized protein</fullName>
    </submittedName>
</protein>
<feature type="compositionally biased region" description="Basic and acidic residues" evidence="1">
    <location>
        <begin position="1"/>
        <end position="15"/>
    </location>
</feature>
<evidence type="ECO:0000256" key="1">
    <source>
        <dbReference type="SAM" id="MobiDB-lite"/>
    </source>
</evidence>
<reference evidence="2 3" key="1">
    <citation type="submission" date="2017-06" db="EMBL/GenBank/DDBJ databases">
        <title>Ensifer strains isolated from leguminous trees and herbs display diverse denitrification phenotypes with some acting as strong N2O sinks.</title>
        <authorList>
            <person name="Woliy K."/>
            <person name="Mania D."/>
            <person name="Bakken L.R."/>
            <person name="Frostegard A."/>
        </authorList>
    </citation>
    <scope>NUCLEOTIDE SEQUENCE [LARGE SCALE GENOMIC DNA]</scope>
    <source>
        <strain evidence="2 3">AC50a</strain>
    </source>
</reference>
<proteinExistence type="predicted"/>
<gene>
    <name evidence="2" type="ORF">CEJ86_09885</name>
</gene>
<accession>A0A2J0Z6H7</accession>
<dbReference type="Proteomes" id="UP000231987">
    <property type="component" value="Unassembled WGS sequence"/>
</dbReference>